<evidence type="ECO:0000313" key="2">
    <source>
        <dbReference type="EMBL" id="KZS86860.1"/>
    </source>
</evidence>
<protein>
    <submittedName>
        <fullName evidence="2">Uncharacterized protein</fullName>
    </submittedName>
</protein>
<feature type="region of interest" description="Disordered" evidence="1">
    <location>
        <begin position="58"/>
        <end position="97"/>
    </location>
</feature>
<dbReference type="AlphaFoldDB" id="A0A164MMT7"/>
<accession>A0A164MMT7</accession>
<organism evidence="2 3">
    <name type="scientific">Sistotremastrum niveocremeum HHB9708</name>
    <dbReference type="NCBI Taxonomy" id="1314777"/>
    <lineage>
        <taxon>Eukaryota</taxon>
        <taxon>Fungi</taxon>
        <taxon>Dikarya</taxon>
        <taxon>Basidiomycota</taxon>
        <taxon>Agaricomycotina</taxon>
        <taxon>Agaricomycetes</taxon>
        <taxon>Sistotremastrales</taxon>
        <taxon>Sistotremastraceae</taxon>
        <taxon>Sertulicium</taxon>
        <taxon>Sertulicium niveocremeum</taxon>
    </lineage>
</organism>
<gene>
    <name evidence="2" type="ORF">SISNIDRAFT_491596</name>
</gene>
<keyword evidence="3" id="KW-1185">Reference proteome</keyword>
<evidence type="ECO:0000256" key="1">
    <source>
        <dbReference type="SAM" id="MobiDB-lite"/>
    </source>
</evidence>
<dbReference type="EMBL" id="KV419465">
    <property type="protein sequence ID" value="KZS86860.1"/>
    <property type="molecule type" value="Genomic_DNA"/>
</dbReference>
<feature type="region of interest" description="Disordered" evidence="1">
    <location>
        <begin position="184"/>
        <end position="206"/>
    </location>
</feature>
<reference evidence="2 3" key="1">
    <citation type="journal article" date="2016" name="Mol. Biol. Evol.">
        <title>Comparative Genomics of Early-Diverging Mushroom-Forming Fungi Provides Insights into the Origins of Lignocellulose Decay Capabilities.</title>
        <authorList>
            <person name="Nagy L.G."/>
            <person name="Riley R."/>
            <person name="Tritt A."/>
            <person name="Adam C."/>
            <person name="Daum C."/>
            <person name="Floudas D."/>
            <person name="Sun H."/>
            <person name="Yadav J.S."/>
            <person name="Pangilinan J."/>
            <person name="Larsson K.H."/>
            <person name="Matsuura K."/>
            <person name="Barry K."/>
            <person name="Labutti K."/>
            <person name="Kuo R."/>
            <person name="Ohm R.A."/>
            <person name="Bhattacharya S.S."/>
            <person name="Shirouzu T."/>
            <person name="Yoshinaga Y."/>
            <person name="Martin F.M."/>
            <person name="Grigoriev I.V."/>
            <person name="Hibbett D.S."/>
        </authorList>
    </citation>
    <scope>NUCLEOTIDE SEQUENCE [LARGE SCALE GENOMIC DNA]</scope>
    <source>
        <strain evidence="2 3">HHB9708</strain>
    </source>
</reference>
<dbReference type="Proteomes" id="UP000076722">
    <property type="component" value="Unassembled WGS sequence"/>
</dbReference>
<evidence type="ECO:0000313" key="3">
    <source>
        <dbReference type="Proteomes" id="UP000076722"/>
    </source>
</evidence>
<name>A0A164MMT7_9AGAM</name>
<feature type="compositionally biased region" description="Low complexity" evidence="1">
    <location>
        <begin position="188"/>
        <end position="199"/>
    </location>
</feature>
<proteinExistence type="predicted"/>
<sequence length="261" mass="29076">MPKVESPSLSPIARSRPYRKTDAGRRITRLFETGGALDSQTTSQDFIAQLGPVDDASLSDDLDITHYSPPPTRRTSQSMKMPKTENDGSRVTLGGPHWSRDSIINEADRNIRSVLGSLKLTLSAIDSPPPSSQEIARLKTLNNKLASDVAHYRHLYHEELRQSRHLRDSLDSCTCQEPMVAYSQLPEGGSSPVRGSSVGANSPDKRGMRVLDEWAPGQKERESQMVPPMLELEGYDAVWSVIMNHQRKTKIDAKEVRWGKS</sequence>
<feature type="region of interest" description="Disordered" evidence="1">
    <location>
        <begin position="1"/>
        <end position="27"/>
    </location>
</feature>